<dbReference type="NCBIfam" id="TIGR00560">
    <property type="entry name" value="pgsA"/>
    <property type="match status" value="1"/>
</dbReference>
<feature type="transmembrane region" description="Helical" evidence="19">
    <location>
        <begin position="44"/>
        <end position="66"/>
    </location>
</feature>
<evidence type="ECO:0000256" key="5">
    <source>
        <dbReference type="ARBA" id="ARBA00010441"/>
    </source>
</evidence>
<keyword evidence="11 19" id="KW-1133">Transmembrane helix</keyword>
<organism evidence="20 21">
    <name type="scientific">Paenibacillus turicensis</name>
    <dbReference type="NCBI Taxonomy" id="160487"/>
    <lineage>
        <taxon>Bacteria</taxon>
        <taxon>Bacillati</taxon>
        <taxon>Bacillota</taxon>
        <taxon>Bacilli</taxon>
        <taxon>Bacillales</taxon>
        <taxon>Paenibacillaceae</taxon>
        <taxon>Paenibacillus</taxon>
    </lineage>
</organism>
<reference evidence="20 21" key="1">
    <citation type="submission" date="2021-03" db="EMBL/GenBank/DDBJ databases">
        <title>Genomic Encyclopedia of Type Strains, Phase IV (KMG-IV): sequencing the most valuable type-strain genomes for metagenomic binning, comparative biology and taxonomic classification.</title>
        <authorList>
            <person name="Goeker M."/>
        </authorList>
    </citation>
    <scope>NUCLEOTIDE SEQUENCE [LARGE SCALE GENOMIC DNA]</scope>
    <source>
        <strain evidence="20 21">DSM 14349</strain>
    </source>
</reference>
<comment type="pathway">
    <text evidence="3">Phospholipid metabolism; phosphatidylglycerol biosynthesis; phosphatidylglycerol from CDP-diacylglycerol: step 1/2.</text>
</comment>
<feature type="transmembrane region" description="Helical" evidence="19">
    <location>
        <begin position="167"/>
        <end position="186"/>
    </location>
</feature>
<accession>A0ABS4FNF7</accession>
<keyword evidence="13 19" id="KW-0472">Membrane</keyword>
<keyword evidence="10 19" id="KW-0812">Transmembrane</keyword>
<comment type="subcellular location">
    <subcellularLocation>
        <location evidence="2">Membrane</location>
        <topology evidence="2">Multi-pass membrane protein</topology>
    </subcellularLocation>
</comment>
<dbReference type="Gene3D" id="1.20.120.1760">
    <property type="match status" value="1"/>
</dbReference>
<evidence type="ECO:0000256" key="1">
    <source>
        <dbReference type="ARBA" id="ARBA00003973"/>
    </source>
</evidence>
<evidence type="ECO:0000256" key="16">
    <source>
        <dbReference type="ARBA" id="ARBA00048586"/>
    </source>
</evidence>
<comment type="pathway">
    <text evidence="4">Lipid metabolism.</text>
</comment>
<keyword evidence="15" id="KW-1208">Phospholipid metabolism</keyword>
<comment type="similarity">
    <text evidence="5 18">Belongs to the CDP-alcohol phosphatidyltransferase class-I family.</text>
</comment>
<dbReference type="EMBL" id="JAGGKG010000002">
    <property type="protein sequence ID" value="MBP1904117.1"/>
    <property type="molecule type" value="Genomic_DNA"/>
</dbReference>
<dbReference type="EC" id="2.7.8.5" evidence="6 17"/>
<evidence type="ECO:0000256" key="7">
    <source>
        <dbReference type="ARBA" id="ARBA00014944"/>
    </source>
</evidence>
<evidence type="ECO:0000256" key="12">
    <source>
        <dbReference type="ARBA" id="ARBA00023098"/>
    </source>
</evidence>
<keyword evidence="9 18" id="KW-0808">Transferase</keyword>
<dbReference type="InterPro" id="IPR048254">
    <property type="entry name" value="CDP_ALCOHOL_P_TRANSF_CS"/>
</dbReference>
<evidence type="ECO:0000256" key="18">
    <source>
        <dbReference type="RuleBase" id="RU003750"/>
    </source>
</evidence>
<keyword evidence="8" id="KW-0444">Lipid biosynthesis</keyword>
<evidence type="ECO:0000256" key="6">
    <source>
        <dbReference type="ARBA" id="ARBA00013170"/>
    </source>
</evidence>
<evidence type="ECO:0000256" key="17">
    <source>
        <dbReference type="NCBIfam" id="TIGR00560"/>
    </source>
</evidence>
<evidence type="ECO:0000256" key="2">
    <source>
        <dbReference type="ARBA" id="ARBA00004141"/>
    </source>
</evidence>
<dbReference type="PANTHER" id="PTHR14269:SF62">
    <property type="entry name" value="CDP-DIACYLGLYCEROL--GLYCEROL-3-PHOSPHATE 3-PHOSPHATIDYLTRANSFERASE 1, CHLOROPLASTIC"/>
    <property type="match status" value="1"/>
</dbReference>
<evidence type="ECO:0000256" key="3">
    <source>
        <dbReference type="ARBA" id="ARBA00005042"/>
    </source>
</evidence>
<dbReference type="InterPro" id="IPR004570">
    <property type="entry name" value="Phosphatidylglycerol_P_synth"/>
</dbReference>
<evidence type="ECO:0000256" key="13">
    <source>
        <dbReference type="ARBA" id="ARBA00023136"/>
    </source>
</evidence>
<dbReference type="PIRSF" id="PIRSF000847">
    <property type="entry name" value="Phos_ph_gly_syn"/>
    <property type="match status" value="1"/>
</dbReference>
<evidence type="ECO:0000256" key="10">
    <source>
        <dbReference type="ARBA" id="ARBA00022692"/>
    </source>
</evidence>
<dbReference type="InterPro" id="IPR050324">
    <property type="entry name" value="CDP-alcohol_PTase-I"/>
</dbReference>
<keyword evidence="12" id="KW-0443">Lipid metabolism</keyword>
<feature type="transmembrane region" description="Helical" evidence="19">
    <location>
        <begin position="87"/>
        <end position="111"/>
    </location>
</feature>
<sequence>MNLNLPNRITLLRIFMIPLMLLALLLDGQWWTQELTMGTYHLPLNQLVGAILFIVASGTDGIDGYLARKHNQVTNLGKLLDPLADKLLVTAVLIALVAMGKCESWMVIVIISREFAVTGLREVALLDGSVIAASKWGKAKTITQIVAISALLLNNFPFQWLNIPFDYYAIWLAVIITIYSGIDYFVKNKKLFLFSKVNPKS</sequence>
<gene>
    <name evidence="20" type="ORF">J2Z32_000734</name>
</gene>
<keyword evidence="14" id="KW-0594">Phospholipid biosynthesis</keyword>
<dbReference type="InterPro" id="IPR043130">
    <property type="entry name" value="CDP-OH_PTrfase_TM_dom"/>
</dbReference>
<comment type="catalytic activity">
    <reaction evidence="16">
        <text>a CDP-1,2-diacyl-sn-glycerol + sn-glycerol 3-phosphate = a 1,2-diacyl-sn-glycero-3-phospho-(1'-sn-glycero-3'-phosphate) + CMP + H(+)</text>
        <dbReference type="Rhea" id="RHEA:12593"/>
        <dbReference type="ChEBI" id="CHEBI:15378"/>
        <dbReference type="ChEBI" id="CHEBI:57597"/>
        <dbReference type="ChEBI" id="CHEBI:58332"/>
        <dbReference type="ChEBI" id="CHEBI:60110"/>
        <dbReference type="ChEBI" id="CHEBI:60377"/>
        <dbReference type="EC" id="2.7.8.5"/>
    </reaction>
</comment>
<name>A0ABS4FNF7_9BACL</name>
<evidence type="ECO:0000256" key="4">
    <source>
        <dbReference type="ARBA" id="ARBA00005189"/>
    </source>
</evidence>
<dbReference type="GO" id="GO:0008444">
    <property type="term" value="F:CDP-diacylglycerol-glycerol-3-phosphate 3-phosphatidyltransferase activity"/>
    <property type="evidence" value="ECO:0007669"/>
    <property type="project" value="UniProtKB-EC"/>
</dbReference>
<dbReference type="Proteomes" id="UP001519272">
    <property type="component" value="Unassembled WGS sequence"/>
</dbReference>
<protein>
    <recommendedName>
        <fullName evidence="7 17">CDP-diacylglycerol--glycerol-3-phosphate 3-phosphatidyltransferase</fullName>
        <ecNumber evidence="6 17">2.7.8.5</ecNumber>
    </recommendedName>
</protein>
<comment type="caution">
    <text evidence="20">The sequence shown here is derived from an EMBL/GenBank/DDBJ whole genome shotgun (WGS) entry which is preliminary data.</text>
</comment>
<dbReference type="Pfam" id="PF01066">
    <property type="entry name" value="CDP-OH_P_transf"/>
    <property type="match status" value="1"/>
</dbReference>
<feature type="transmembrane region" description="Helical" evidence="19">
    <location>
        <begin position="12"/>
        <end position="32"/>
    </location>
</feature>
<evidence type="ECO:0000256" key="8">
    <source>
        <dbReference type="ARBA" id="ARBA00022516"/>
    </source>
</evidence>
<evidence type="ECO:0000256" key="14">
    <source>
        <dbReference type="ARBA" id="ARBA00023209"/>
    </source>
</evidence>
<evidence type="ECO:0000313" key="21">
    <source>
        <dbReference type="Proteomes" id="UP001519272"/>
    </source>
</evidence>
<evidence type="ECO:0000313" key="20">
    <source>
        <dbReference type="EMBL" id="MBP1904117.1"/>
    </source>
</evidence>
<dbReference type="InterPro" id="IPR000462">
    <property type="entry name" value="CDP-OH_P_trans"/>
</dbReference>
<keyword evidence="21" id="KW-1185">Reference proteome</keyword>
<dbReference type="PANTHER" id="PTHR14269">
    <property type="entry name" value="CDP-DIACYLGLYCEROL--GLYCEROL-3-PHOSPHATE 3-PHOSPHATIDYLTRANSFERASE-RELATED"/>
    <property type="match status" value="1"/>
</dbReference>
<evidence type="ECO:0000256" key="19">
    <source>
        <dbReference type="SAM" id="Phobius"/>
    </source>
</evidence>
<proteinExistence type="inferred from homology"/>
<comment type="function">
    <text evidence="1">This protein catalyzes the committed step to the synthesis of the acidic phospholipids.</text>
</comment>
<dbReference type="PROSITE" id="PS00379">
    <property type="entry name" value="CDP_ALCOHOL_P_TRANSF"/>
    <property type="match status" value="1"/>
</dbReference>
<evidence type="ECO:0000256" key="9">
    <source>
        <dbReference type="ARBA" id="ARBA00022679"/>
    </source>
</evidence>
<evidence type="ECO:0000256" key="15">
    <source>
        <dbReference type="ARBA" id="ARBA00023264"/>
    </source>
</evidence>
<evidence type="ECO:0000256" key="11">
    <source>
        <dbReference type="ARBA" id="ARBA00022989"/>
    </source>
</evidence>